<dbReference type="EMBL" id="JAPDRQ010000170">
    <property type="protein sequence ID" value="KAJ9653034.1"/>
    <property type="molecule type" value="Genomic_DNA"/>
</dbReference>
<gene>
    <name evidence="1" type="ORF">H2198_007740</name>
</gene>
<dbReference type="Proteomes" id="UP001172386">
    <property type="component" value="Unassembled WGS sequence"/>
</dbReference>
<evidence type="ECO:0000313" key="2">
    <source>
        <dbReference type="Proteomes" id="UP001172386"/>
    </source>
</evidence>
<organism evidence="1 2">
    <name type="scientific">Neophaeococcomyces mojaviensis</name>
    <dbReference type="NCBI Taxonomy" id="3383035"/>
    <lineage>
        <taxon>Eukaryota</taxon>
        <taxon>Fungi</taxon>
        <taxon>Dikarya</taxon>
        <taxon>Ascomycota</taxon>
        <taxon>Pezizomycotina</taxon>
        <taxon>Eurotiomycetes</taxon>
        <taxon>Chaetothyriomycetidae</taxon>
        <taxon>Chaetothyriales</taxon>
        <taxon>Chaetothyriales incertae sedis</taxon>
        <taxon>Neophaeococcomyces</taxon>
    </lineage>
</organism>
<comment type="caution">
    <text evidence="1">The sequence shown here is derived from an EMBL/GenBank/DDBJ whole genome shotgun (WGS) entry which is preliminary data.</text>
</comment>
<sequence length="669" mass="73548">MSAYIHHGPWINWSHGLIRGATITLGEREGGLFTAFIATFVTIVGAELWKIICYILHQTRSASGPQDGLYHQQQVILRTSPTPGGAAWLFLRQTWSWAGKARLAAIRTIPWAMFGIAYILLIGVTAIFSSEISKSPGPQRLIIAPEACGNWRLNTSSPDRLSAFRAKTLNDSNVAATYARACYGGSNDPLQCGKLPVPALKYNVERNATCPFQSGMCVYGDTAAFTMTTHMLDSYFDLGINAREKNRVQVEKSTTCAPIRRPGYVELVNATAENQLGMIGDQMVLYKYGPMLNNDGTFSNYTYYYNTHAGIDQNGYSLSAYSAIAGSELTGGSFIPIPEMNTTHADLSLLFISANSITYETAVGDPVFGAHDHVNGTISGTYVSFYQADQYVAVVGCSEQYRVCNPLNNICTPRLGFGQLQEALVLNGDGMQLNDVQNATWSRLMASLQLSSVYYATYPRGGSALRATEVVSSLSSGYLPPNQWQIEASSWFDAGLARIQQKVQEYATGPSSIVSGSFVQHPNPALPADKPWVDFCYSQVVNDSSDSMSFSVIGLALLFGIGGVIIFLSLTMDTVVGYLQYKTGRGLHARSEWLTNDRLQMQRLLFQELKLGRWTEDPGEKVPTTIARDDRFVGVADRHVDVLMKRDRISEEDGAGVHFIQEYPTPKTY</sequence>
<proteinExistence type="predicted"/>
<accession>A0ACC2ZZ80</accession>
<keyword evidence="2" id="KW-1185">Reference proteome</keyword>
<name>A0ACC2ZZ80_9EURO</name>
<protein>
    <submittedName>
        <fullName evidence="1">Uncharacterized protein</fullName>
    </submittedName>
</protein>
<evidence type="ECO:0000313" key="1">
    <source>
        <dbReference type="EMBL" id="KAJ9653034.1"/>
    </source>
</evidence>
<reference evidence="1" key="1">
    <citation type="submission" date="2022-10" db="EMBL/GenBank/DDBJ databases">
        <title>Culturing micro-colonial fungi from biological soil crusts in the Mojave desert and describing Neophaeococcomyces mojavensis, and introducing the new genera and species Taxawa tesnikishii.</title>
        <authorList>
            <person name="Kurbessoian T."/>
            <person name="Stajich J.E."/>
        </authorList>
    </citation>
    <scope>NUCLEOTIDE SEQUENCE</scope>
    <source>
        <strain evidence="1">JES_112</strain>
    </source>
</reference>